<name>A0A399IKP3_9CLOT</name>
<dbReference type="Proteomes" id="UP000265930">
    <property type="component" value="Unassembled WGS sequence"/>
</dbReference>
<comment type="caution">
    <text evidence="1">The sequence shown here is derived from an EMBL/GenBank/DDBJ whole genome shotgun (WGS) entry which is preliminary data.</text>
</comment>
<evidence type="ECO:0000313" key="1">
    <source>
        <dbReference type="EMBL" id="RII32839.1"/>
    </source>
</evidence>
<reference evidence="1 2" key="1">
    <citation type="submission" date="2018-08" db="EMBL/GenBank/DDBJ databases">
        <title>Genome of Clostridium chromiireducens C1, DSM12136.</title>
        <authorList>
            <person name="Xing M."/>
            <person name="Wei Y."/>
            <person name="Ang E.L."/>
            <person name="Zhao H."/>
            <person name="Zhang Y."/>
        </authorList>
    </citation>
    <scope>NUCLEOTIDE SEQUENCE [LARGE SCALE GENOMIC DNA]</scope>
    <source>
        <strain evidence="1 2">C1</strain>
    </source>
</reference>
<dbReference type="AlphaFoldDB" id="A0A399IKP3"/>
<dbReference type="RefSeq" id="WP_119367914.1">
    <property type="nucleotide sequence ID" value="NZ_QXDJ01000006.1"/>
</dbReference>
<protein>
    <submittedName>
        <fullName evidence="1">Uncharacterized protein</fullName>
    </submittedName>
</protein>
<evidence type="ECO:0000313" key="2">
    <source>
        <dbReference type="Proteomes" id="UP000265930"/>
    </source>
</evidence>
<gene>
    <name evidence="1" type="ORF">D2A34_21825</name>
</gene>
<proteinExistence type="predicted"/>
<accession>A0A399IKP3</accession>
<organism evidence="1 2">
    <name type="scientific">Clostridium chromiireducens</name>
    <dbReference type="NCBI Taxonomy" id="225345"/>
    <lineage>
        <taxon>Bacteria</taxon>
        <taxon>Bacillati</taxon>
        <taxon>Bacillota</taxon>
        <taxon>Clostridia</taxon>
        <taxon>Eubacteriales</taxon>
        <taxon>Clostridiaceae</taxon>
        <taxon>Clostridium</taxon>
    </lineage>
</organism>
<dbReference type="EMBL" id="QXDJ01000006">
    <property type="protein sequence ID" value="RII32839.1"/>
    <property type="molecule type" value="Genomic_DNA"/>
</dbReference>
<sequence length="126" mass="14674">MSEELLEKKAKYRTIAAKFSYKIDRFVNVLDKCTIAPNDSLETIVFKKYLEFGDLVKVTSYINNQGYRIKTSSYKGERKFITNDIADIIDKQHCGVDYELVNAIKEMKSIDRMLVKMNAKNLLKVY</sequence>